<gene>
    <name evidence="1" type="ORF">S06H3_15214</name>
</gene>
<dbReference type="EMBL" id="BARV01007475">
    <property type="protein sequence ID" value="GAI08496.1"/>
    <property type="molecule type" value="Genomic_DNA"/>
</dbReference>
<reference evidence="1" key="1">
    <citation type="journal article" date="2014" name="Front. Microbiol.">
        <title>High frequency of phylogenetically diverse reductive dehalogenase-homologous genes in deep subseafloor sedimentary metagenomes.</title>
        <authorList>
            <person name="Kawai M."/>
            <person name="Futagami T."/>
            <person name="Toyoda A."/>
            <person name="Takaki Y."/>
            <person name="Nishi S."/>
            <person name="Hori S."/>
            <person name="Arai W."/>
            <person name="Tsubouchi T."/>
            <person name="Morono Y."/>
            <person name="Uchiyama I."/>
            <person name="Ito T."/>
            <person name="Fujiyama A."/>
            <person name="Inagaki F."/>
            <person name="Takami H."/>
        </authorList>
    </citation>
    <scope>NUCLEOTIDE SEQUENCE</scope>
    <source>
        <strain evidence="1">Expedition CK06-06</strain>
    </source>
</reference>
<accession>X1LRT1</accession>
<evidence type="ECO:0000313" key="1">
    <source>
        <dbReference type="EMBL" id="GAI08496.1"/>
    </source>
</evidence>
<comment type="caution">
    <text evidence="1">The sequence shown here is derived from an EMBL/GenBank/DDBJ whole genome shotgun (WGS) entry which is preliminary data.</text>
</comment>
<organism evidence="1">
    <name type="scientific">marine sediment metagenome</name>
    <dbReference type="NCBI Taxonomy" id="412755"/>
    <lineage>
        <taxon>unclassified sequences</taxon>
        <taxon>metagenomes</taxon>
        <taxon>ecological metagenomes</taxon>
    </lineage>
</organism>
<feature type="non-terminal residue" evidence="1">
    <location>
        <position position="1"/>
    </location>
</feature>
<proteinExistence type="predicted"/>
<sequence>PRLTPEEFQEKHARNLKGSLDDIRKGIDRVTEAPGVKAAKKVDKLKARWLAKVDDGTWAKNVSGVSLDEWKRKFKDIGVGRISGGIDGAKDKVIDFAGQLLPHIATGQAALEGDPDLTLEDSIARMTKFVRHMAKFKKK</sequence>
<dbReference type="AlphaFoldDB" id="X1LRT1"/>
<protein>
    <submittedName>
        <fullName evidence="1">Uncharacterized protein</fullName>
    </submittedName>
</protein>
<name>X1LRT1_9ZZZZ</name>